<keyword evidence="6" id="KW-1185">Reference proteome</keyword>
<dbReference type="InterPro" id="IPR010502">
    <property type="entry name" value="Carb-bd_dom_fam9"/>
</dbReference>
<evidence type="ECO:0000313" key="5">
    <source>
        <dbReference type="EMBL" id="TXF86302.1"/>
    </source>
</evidence>
<dbReference type="SUPFAM" id="SSF56300">
    <property type="entry name" value="Metallo-dependent phosphatases"/>
    <property type="match status" value="1"/>
</dbReference>
<organism evidence="5 6">
    <name type="scientific">Neolewinella aurantiaca</name>
    <dbReference type="NCBI Taxonomy" id="2602767"/>
    <lineage>
        <taxon>Bacteria</taxon>
        <taxon>Pseudomonadati</taxon>
        <taxon>Bacteroidota</taxon>
        <taxon>Saprospiria</taxon>
        <taxon>Saprospirales</taxon>
        <taxon>Lewinellaceae</taxon>
        <taxon>Neolewinella</taxon>
    </lineage>
</organism>
<proteinExistence type="predicted"/>
<feature type="region of interest" description="Disordered" evidence="1">
    <location>
        <begin position="587"/>
        <end position="608"/>
    </location>
</feature>
<gene>
    <name evidence="5" type="ORF">FUA23_19480</name>
</gene>
<comment type="caution">
    <text evidence="5">The sequence shown here is derived from an EMBL/GenBank/DDBJ whole genome shotgun (WGS) entry which is preliminary data.</text>
</comment>
<evidence type="ECO:0000256" key="2">
    <source>
        <dbReference type="SAM" id="SignalP"/>
    </source>
</evidence>
<dbReference type="Gene3D" id="3.60.21.10">
    <property type="match status" value="1"/>
</dbReference>
<feature type="domain" description="Calcineurin-like phosphoesterase" evidence="3">
    <location>
        <begin position="78"/>
        <end position="244"/>
    </location>
</feature>
<evidence type="ECO:0008006" key="7">
    <source>
        <dbReference type="Google" id="ProtNLM"/>
    </source>
</evidence>
<protein>
    <recommendedName>
        <fullName evidence="7">Calcineurin-like phosphoesterase domain-containing protein</fullName>
    </recommendedName>
</protein>
<evidence type="ECO:0000256" key="1">
    <source>
        <dbReference type="SAM" id="MobiDB-lite"/>
    </source>
</evidence>
<dbReference type="EMBL" id="VOXD01000040">
    <property type="protein sequence ID" value="TXF86302.1"/>
    <property type="molecule type" value="Genomic_DNA"/>
</dbReference>
<dbReference type="InterPro" id="IPR004843">
    <property type="entry name" value="Calcineurin-like_PHP"/>
</dbReference>
<sequence>MNRLLTLLFLTFFCTCASALITCAIAGPDACNGLSAQPAGLEINVPDGPLPWTSLDIEAPDGQFQFAIVTDRTGGLRPGIFSEAVDKLNLLRPPFVMSVGDLITGYTRDLTELNRQWDEFDAMVNRLEMPFFYVPGNHDITNAVMDSLWTERLGPKYYHFVYQDVLFLCLNSEDQYRGAGKGTISDQQYDYIEKVLADNDDVRWTFVFLHQPLWDQENAERWADVETLLSNREHNVFAGHVHHYQKFQRNNGRYYTLATTGGGSGLRGPRLGEFDHVSWVTMTADGPVMANIALDGIHSDSITTREDYNFFTNIYRSNPVRFEPILAGSAPSGSERVKMQFHNPADLPMHVKINPGFSFDYLSELPIDTLTVPPNNVVDFSWEIRSRSASNQPAANGSVPLKLELSYDYAGSELTLPLKYMVAPQMRRKLKEAHKEIKIDGSLSDWKPEAMTESFGTPGTDGHVSWGVKTGKDHLYFAVKVQDADVVVRANETAWQQDYVAVLVNADPLASSMMNTGPRWYRDSYILLASPDTDAAAGGSAYQDRYEDHPAQYVCRAVPGGYVMEAAIPLAYVTERQGDNWRNLRINISTQDEDPGKDSKPRNSWMPDWRGANNVIGSGLFFKD</sequence>
<feature type="chain" id="PRO_5022934151" description="Calcineurin-like phosphoesterase domain-containing protein" evidence="2">
    <location>
        <begin position="20"/>
        <end position="624"/>
    </location>
</feature>
<dbReference type="Proteomes" id="UP000321907">
    <property type="component" value="Unassembled WGS sequence"/>
</dbReference>
<dbReference type="PANTHER" id="PTHR43143:SF1">
    <property type="entry name" value="SERINE_THREONINE-PROTEIN PHOSPHATASE CPPED1"/>
    <property type="match status" value="1"/>
</dbReference>
<evidence type="ECO:0000313" key="6">
    <source>
        <dbReference type="Proteomes" id="UP000321907"/>
    </source>
</evidence>
<accession>A0A5C7F6I9</accession>
<reference evidence="5 6" key="1">
    <citation type="submission" date="2019-08" db="EMBL/GenBank/DDBJ databases">
        <title>Lewinella sp. strain SSH13 Genome sequencing and assembly.</title>
        <authorList>
            <person name="Kim I."/>
        </authorList>
    </citation>
    <scope>NUCLEOTIDE SEQUENCE [LARGE SCALE GENOMIC DNA]</scope>
    <source>
        <strain evidence="5 6">SSH13</strain>
    </source>
</reference>
<feature type="signal peptide" evidence="2">
    <location>
        <begin position="1"/>
        <end position="19"/>
    </location>
</feature>
<dbReference type="InterPro" id="IPR051918">
    <property type="entry name" value="STPP_CPPED1"/>
</dbReference>
<dbReference type="GO" id="GO:0004553">
    <property type="term" value="F:hydrolase activity, hydrolyzing O-glycosyl compounds"/>
    <property type="evidence" value="ECO:0007669"/>
    <property type="project" value="InterPro"/>
</dbReference>
<dbReference type="SUPFAM" id="SSF49344">
    <property type="entry name" value="CBD9-like"/>
    <property type="match status" value="1"/>
</dbReference>
<dbReference type="OrthoDB" id="9816081at2"/>
<dbReference type="Pfam" id="PF00149">
    <property type="entry name" value="Metallophos"/>
    <property type="match status" value="1"/>
</dbReference>
<name>A0A5C7F6I9_9BACT</name>
<dbReference type="RefSeq" id="WP_147932449.1">
    <property type="nucleotide sequence ID" value="NZ_VOXD01000040.1"/>
</dbReference>
<dbReference type="GO" id="GO:0016052">
    <property type="term" value="P:carbohydrate catabolic process"/>
    <property type="evidence" value="ECO:0007669"/>
    <property type="project" value="InterPro"/>
</dbReference>
<dbReference type="Gene3D" id="2.60.40.1190">
    <property type="match status" value="1"/>
</dbReference>
<evidence type="ECO:0000259" key="3">
    <source>
        <dbReference type="Pfam" id="PF00149"/>
    </source>
</evidence>
<dbReference type="InterPro" id="IPR029052">
    <property type="entry name" value="Metallo-depent_PP-like"/>
</dbReference>
<feature type="domain" description="Carbohydrate-binding" evidence="4">
    <location>
        <begin position="472"/>
        <end position="595"/>
    </location>
</feature>
<dbReference type="PANTHER" id="PTHR43143">
    <property type="entry name" value="METALLOPHOSPHOESTERASE, CALCINEURIN SUPERFAMILY"/>
    <property type="match status" value="1"/>
</dbReference>
<dbReference type="AlphaFoldDB" id="A0A5C7F6I9"/>
<dbReference type="Pfam" id="PF06452">
    <property type="entry name" value="CBM9_1"/>
    <property type="match status" value="1"/>
</dbReference>
<keyword evidence="2" id="KW-0732">Signal</keyword>
<evidence type="ECO:0000259" key="4">
    <source>
        <dbReference type="Pfam" id="PF06452"/>
    </source>
</evidence>
<dbReference type="GO" id="GO:0030246">
    <property type="term" value="F:carbohydrate binding"/>
    <property type="evidence" value="ECO:0007669"/>
    <property type="project" value="InterPro"/>
</dbReference>